<proteinExistence type="predicted"/>
<sequence>MLWSRGLQDIWRCFFRKNISGKRRRVMPEKLMNRNLKALEKRFPGICEIMDEKKEELLQKESMHITEETAFTEEQILVAEKDGRRLYLAGRRNPKAHAENQISVLGKIVPNAPVFVMGMGNIHYLEKLIEESDDSVIILIYEPLFSVFYKQLKRIDFEEIFGKRTVSLVVEGINEEGLESVVGTMLQGDKVPLMKYFILPNYVELCREQVNRFLDIMIEKSKRYYVDLGTKMFFSPYQAENFYHNIKHLPTGYKAFQLFRTIPADVPAFVVAAGPSLNKNIKELKRAKNKSFIIAVDTAVKPLLQEGIKPDMFATLDGIKPLELVEMEQAKKIPLLTLVTAADAIMDYHTGKKFFFDEGYEYVRKLFEMNGKTLEGFPVGGSVATLAFSLACYLGFRTIIFVGQDLAYTNNRSHADGTFHAQMLEEDTEDFMKVPGNYEEEVPTLTNLNDYRKWFEEYIEWWKEGHEVTFINATEGGAKIEGTELMTLAEVIDQECGKEVDISSCIDGMEPVFNEKEQEKIWDYLYDTPKQVHEIVSLAREGKKLYHQLDKLCKKGNMDKRAYLKILKRVKRNRKKIEDNPNYQLLSESMTKAEQIIRSGQYLRRETIEEEGIELARQGKKYMELLEEYARIMEEYTRKIFDFQDKGSAGSDGARLRSSLGQTE</sequence>
<dbReference type="EMBL" id="SRYA01000005">
    <property type="protein sequence ID" value="TGY97651.1"/>
    <property type="molecule type" value="Genomic_DNA"/>
</dbReference>
<organism evidence="1 2">
    <name type="scientific">Petralouisia muris</name>
    <dbReference type="NCBI Taxonomy" id="3032872"/>
    <lineage>
        <taxon>Bacteria</taxon>
        <taxon>Bacillati</taxon>
        <taxon>Bacillota</taxon>
        <taxon>Clostridia</taxon>
        <taxon>Lachnospirales</taxon>
        <taxon>Lachnospiraceae</taxon>
        <taxon>Petralouisia</taxon>
    </lineage>
</organism>
<evidence type="ECO:0000313" key="2">
    <source>
        <dbReference type="Proteomes" id="UP000304953"/>
    </source>
</evidence>
<evidence type="ECO:0000313" key="1">
    <source>
        <dbReference type="EMBL" id="TGY97651.1"/>
    </source>
</evidence>
<accession>A0AC61S113</accession>
<gene>
    <name evidence="1" type="ORF">E5329_03315</name>
</gene>
<protein>
    <submittedName>
        <fullName evidence="1">DUF115 domain-containing protein</fullName>
    </submittedName>
</protein>
<keyword evidence="2" id="KW-1185">Reference proteome</keyword>
<comment type="caution">
    <text evidence="1">The sequence shown here is derived from an EMBL/GenBank/DDBJ whole genome shotgun (WGS) entry which is preliminary data.</text>
</comment>
<dbReference type="Proteomes" id="UP000304953">
    <property type="component" value="Unassembled WGS sequence"/>
</dbReference>
<reference evidence="1" key="1">
    <citation type="submission" date="2019-04" db="EMBL/GenBank/DDBJ databases">
        <title>Microbes associate with the intestines of laboratory mice.</title>
        <authorList>
            <person name="Navarre W."/>
            <person name="Wong E."/>
            <person name="Huang K."/>
            <person name="Tropini C."/>
            <person name="Ng K."/>
            <person name="Yu B."/>
        </authorList>
    </citation>
    <scope>NUCLEOTIDE SEQUENCE</scope>
    <source>
        <strain evidence="1">NM01_1-7b</strain>
    </source>
</reference>
<name>A0AC61S113_9FIRM</name>